<dbReference type="AlphaFoldDB" id="A0A136J517"/>
<reference evidence="3" key="1">
    <citation type="submission" date="2016-02" db="EMBL/GenBank/DDBJ databases">
        <title>Draft genome sequence of Microdochium bolleyi, a fungal endophyte of beachgrass.</title>
        <authorList>
            <consortium name="DOE Joint Genome Institute"/>
            <person name="David A.S."/>
            <person name="May G."/>
            <person name="Haridas S."/>
            <person name="Lim J."/>
            <person name="Wang M."/>
            <person name="Labutti K."/>
            <person name="Lipzen A."/>
            <person name="Barry K."/>
            <person name="Grigoriev I.V."/>
        </authorList>
    </citation>
    <scope>NUCLEOTIDE SEQUENCE [LARGE SCALE GENOMIC DNA]</scope>
    <source>
        <strain evidence="3">J235TASD1</strain>
    </source>
</reference>
<feature type="region of interest" description="Disordered" evidence="1">
    <location>
        <begin position="283"/>
        <end position="339"/>
    </location>
</feature>
<evidence type="ECO:0000313" key="3">
    <source>
        <dbReference type="Proteomes" id="UP000070501"/>
    </source>
</evidence>
<dbReference type="OrthoDB" id="205993at2759"/>
<sequence>MTDIDTADALLSGRMVPRAVVAGHGRTSPTRRATVRSNRSIGQYFGGDDDSRTGSNLSESNRSNISGASGSIRLRPSPGFGVATTAAAAAVIEGRVDTAGSGSSISTPSYNTARTSFHALQTEGPSLLLGGTRDPDYDDTPGSPSKSKPRRGWLGSLRRVFSGSATVPSPPGSDRNNSPTRDMYAETSDFEARRGGLGEMAAGALLRRKGGRGAWAESSDSAHQRSSSLGGMDYQLARGQDDDDDWDIEKEVEKRLVQVMFTVPRERLRVVNAEPDFDGESAIFADATGERTSSDSARASASGKDTQVRPVTPTLHHPPTPPRTTSPYEKGLPAIPGRIVTPDQEDAEQRTFSFQGGVADVVTPRRVEYDSIDRPGDSDSRHAAGEMKKEHRRFSFQPSEVLSVPHEAQERLAAVASQEKGKDREAITQDGERATEGERLHALEREISLLGKELESHQRKQQHHDQRPTSAVSENYSDADVFSAEAVQMARPPARTRVLEMVQSFESLTAPREPREPSPTRAGTPPR</sequence>
<dbReference type="InParanoid" id="A0A136J517"/>
<feature type="compositionally biased region" description="Polar residues" evidence="1">
    <location>
        <begin position="53"/>
        <end position="69"/>
    </location>
</feature>
<feature type="region of interest" description="Disordered" evidence="1">
    <location>
        <begin position="212"/>
        <end position="242"/>
    </location>
</feature>
<dbReference type="EMBL" id="KQ964249">
    <property type="protein sequence ID" value="KXJ92204.1"/>
    <property type="molecule type" value="Genomic_DNA"/>
</dbReference>
<feature type="compositionally biased region" description="Polar residues" evidence="1">
    <location>
        <begin position="27"/>
        <end position="41"/>
    </location>
</feature>
<feature type="compositionally biased region" description="Basic and acidic residues" evidence="1">
    <location>
        <begin position="365"/>
        <end position="389"/>
    </location>
</feature>
<proteinExistence type="predicted"/>
<feature type="compositionally biased region" description="Polar residues" evidence="1">
    <location>
        <begin position="218"/>
        <end position="229"/>
    </location>
</feature>
<name>A0A136J517_9PEZI</name>
<accession>A0A136J517</accession>
<feature type="region of interest" description="Disordered" evidence="1">
    <location>
        <begin position="365"/>
        <end position="403"/>
    </location>
</feature>
<feature type="compositionally biased region" description="Low complexity" evidence="1">
    <location>
        <begin position="294"/>
        <end position="315"/>
    </location>
</feature>
<keyword evidence="3" id="KW-1185">Reference proteome</keyword>
<dbReference type="Proteomes" id="UP000070501">
    <property type="component" value="Unassembled WGS sequence"/>
</dbReference>
<organism evidence="2 3">
    <name type="scientific">Microdochium bolleyi</name>
    <dbReference type="NCBI Taxonomy" id="196109"/>
    <lineage>
        <taxon>Eukaryota</taxon>
        <taxon>Fungi</taxon>
        <taxon>Dikarya</taxon>
        <taxon>Ascomycota</taxon>
        <taxon>Pezizomycotina</taxon>
        <taxon>Sordariomycetes</taxon>
        <taxon>Xylariomycetidae</taxon>
        <taxon>Xylariales</taxon>
        <taxon>Microdochiaceae</taxon>
        <taxon>Microdochium</taxon>
    </lineage>
</organism>
<dbReference type="STRING" id="196109.A0A136J517"/>
<feature type="region of interest" description="Disordered" evidence="1">
    <location>
        <begin position="21"/>
        <end position="76"/>
    </location>
</feature>
<feature type="region of interest" description="Disordered" evidence="1">
    <location>
        <begin position="415"/>
        <end position="476"/>
    </location>
</feature>
<gene>
    <name evidence="2" type="ORF">Micbo1qcDRAFT_162364</name>
</gene>
<feature type="region of interest" description="Disordered" evidence="1">
    <location>
        <begin position="502"/>
        <end position="527"/>
    </location>
</feature>
<feature type="region of interest" description="Disordered" evidence="1">
    <location>
        <begin position="125"/>
        <end position="182"/>
    </location>
</feature>
<feature type="compositionally biased region" description="Basic and acidic residues" evidence="1">
    <location>
        <begin position="419"/>
        <end position="467"/>
    </location>
</feature>
<protein>
    <submittedName>
        <fullName evidence="2">Uncharacterized protein</fullName>
    </submittedName>
</protein>
<evidence type="ECO:0000313" key="2">
    <source>
        <dbReference type="EMBL" id="KXJ92204.1"/>
    </source>
</evidence>
<evidence type="ECO:0000256" key="1">
    <source>
        <dbReference type="SAM" id="MobiDB-lite"/>
    </source>
</evidence>